<organism evidence="2 3">
    <name type="scientific">Micromonospora carbonacea</name>
    <dbReference type="NCBI Taxonomy" id="47853"/>
    <lineage>
        <taxon>Bacteria</taxon>
        <taxon>Bacillati</taxon>
        <taxon>Actinomycetota</taxon>
        <taxon>Actinomycetes</taxon>
        <taxon>Micromonosporales</taxon>
        <taxon>Micromonosporaceae</taxon>
        <taxon>Micromonospora</taxon>
    </lineage>
</organism>
<dbReference type="GeneID" id="301313119"/>
<sequence length="50" mass="4955">MEAASRGAPARGGDVGRRGPRRVAATHGDRGRSPATRAADDALGTRAAGA</sequence>
<dbReference type="RefSeq" id="WP_178065603.1">
    <property type="nucleotide sequence ID" value="NZ_JBICTT010000013.1"/>
</dbReference>
<feature type="region of interest" description="Disordered" evidence="1">
    <location>
        <begin position="1"/>
        <end position="50"/>
    </location>
</feature>
<accession>A0A7H8XRG1</accession>
<dbReference type="Proteomes" id="UP000509335">
    <property type="component" value="Chromosome"/>
</dbReference>
<gene>
    <name evidence="2" type="ORF">HXZ27_20830</name>
</gene>
<dbReference type="AlphaFoldDB" id="A0A7H8XRG1"/>
<proteinExistence type="predicted"/>
<feature type="compositionally biased region" description="Low complexity" evidence="1">
    <location>
        <begin position="1"/>
        <end position="12"/>
    </location>
</feature>
<evidence type="ECO:0000256" key="1">
    <source>
        <dbReference type="SAM" id="MobiDB-lite"/>
    </source>
</evidence>
<evidence type="ECO:0000313" key="3">
    <source>
        <dbReference type="Proteomes" id="UP000509335"/>
    </source>
</evidence>
<name>A0A7H8XRG1_9ACTN</name>
<dbReference type="EMBL" id="CP058322">
    <property type="protein sequence ID" value="QLD26351.1"/>
    <property type="molecule type" value="Genomic_DNA"/>
</dbReference>
<protein>
    <submittedName>
        <fullName evidence="2">Uncharacterized protein</fullName>
    </submittedName>
</protein>
<evidence type="ECO:0000313" key="2">
    <source>
        <dbReference type="EMBL" id="QLD26351.1"/>
    </source>
</evidence>
<reference evidence="2 3" key="1">
    <citation type="submission" date="2020-07" db="EMBL/GenBank/DDBJ databases">
        <title>A bifunctional nitrone conjugated secondary metabolite targeting the ribosome.</title>
        <authorList>
            <person name="Limbrick E.M."/>
            <person name="Graf M."/>
            <person name="Derewacz D.K."/>
            <person name="Nguyen F."/>
            <person name="Spraggins J.M."/>
            <person name="Wieland M."/>
            <person name="Ynigez-Gutierrez A.E."/>
            <person name="Reisman B.J."/>
            <person name="Zinshteyn B."/>
            <person name="McCulloch K."/>
            <person name="Iverson T.M."/>
            <person name="Green R."/>
            <person name="Wilson D.N."/>
            <person name="Bachmann B.O."/>
        </authorList>
    </citation>
    <scope>NUCLEOTIDE SEQUENCE [LARGE SCALE GENOMIC DNA]</scope>
    <source>
        <strain evidence="3">aurantiaca</strain>
    </source>
</reference>
<dbReference type="KEGG" id="mcab:HXZ27_20830"/>